<dbReference type="AlphaFoldDB" id="A0A803TW12"/>
<dbReference type="Proteomes" id="UP000001646">
    <property type="component" value="Unplaced"/>
</dbReference>
<dbReference type="PANTHER" id="PTHR11461:SF186">
    <property type="entry name" value="SERPIN B4"/>
    <property type="match status" value="1"/>
</dbReference>
<feature type="domain" description="Serpin" evidence="2">
    <location>
        <begin position="13"/>
        <end position="389"/>
    </location>
</feature>
<evidence type="ECO:0000256" key="1">
    <source>
        <dbReference type="ARBA" id="ARBA00006426"/>
    </source>
</evidence>
<dbReference type="InterPro" id="IPR036186">
    <property type="entry name" value="Serpin_sf"/>
</dbReference>
<name>A0A803TW12_ANOCA</name>
<dbReference type="SMART" id="SM00093">
    <property type="entry name" value="SERPIN"/>
    <property type="match status" value="1"/>
</dbReference>
<dbReference type="InParanoid" id="A0A803TW12"/>
<evidence type="ECO:0000259" key="2">
    <source>
        <dbReference type="SMART" id="SM00093"/>
    </source>
</evidence>
<dbReference type="GO" id="GO:0005615">
    <property type="term" value="C:extracellular space"/>
    <property type="evidence" value="ECO:0000318"/>
    <property type="project" value="GO_Central"/>
</dbReference>
<dbReference type="GeneTree" id="ENSGT00940000154835"/>
<dbReference type="InterPro" id="IPR042178">
    <property type="entry name" value="Serpin_sf_1"/>
</dbReference>
<dbReference type="Ensembl" id="ENSACAT00000049171.1">
    <property type="protein sequence ID" value="ENSACAP00000039402.1"/>
    <property type="gene ID" value="ENSACAG00000017642.3"/>
</dbReference>
<evidence type="ECO:0000313" key="4">
    <source>
        <dbReference type="Proteomes" id="UP000001646"/>
    </source>
</evidence>
<accession>A0A803TW12</accession>
<comment type="similarity">
    <text evidence="1">Belongs to the serpin family. Ov-serpin subfamily.</text>
</comment>
<evidence type="ECO:0000313" key="3">
    <source>
        <dbReference type="Ensembl" id="ENSACAP00000039402.1"/>
    </source>
</evidence>
<dbReference type="Gene3D" id="2.30.39.10">
    <property type="entry name" value="Alpha-1-antitrypsin, domain 1"/>
    <property type="match status" value="1"/>
</dbReference>
<keyword evidence="4" id="KW-1185">Reference proteome</keyword>
<dbReference type="Gene3D" id="3.30.497.10">
    <property type="entry name" value="Antithrombin, subunit I, domain 2"/>
    <property type="match status" value="1"/>
</dbReference>
<dbReference type="PANTHER" id="PTHR11461">
    <property type="entry name" value="SERINE PROTEASE INHIBITOR, SERPIN"/>
    <property type="match status" value="1"/>
</dbReference>
<dbReference type="Pfam" id="PF00079">
    <property type="entry name" value="Serpin"/>
    <property type="match status" value="1"/>
</dbReference>
<dbReference type="Bgee" id="ENSACAG00000017642">
    <property type="expression patterns" value="Expressed in kidney"/>
</dbReference>
<organism evidence="3 4">
    <name type="scientific">Anolis carolinensis</name>
    <name type="common">Green anole</name>
    <name type="synonym">American chameleon</name>
    <dbReference type="NCBI Taxonomy" id="28377"/>
    <lineage>
        <taxon>Eukaryota</taxon>
        <taxon>Metazoa</taxon>
        <taxon>Chordata</taxon>
        <taxon>Craniata</taxon>
        <taxon>Vertebrata</taxon>
        <taxon>Euteleostomi</taxon>
        <taxon>Lepidosauria</taxon>
        <taxon>Squamata</taxon>
        <taxon>Bifurcata</taxon>
        <taxon>Unidentata</taxon>
        <taxon>Episquamata</taxon>
        <taxon>Toxicofera</taxon>
        <taxon>Iguania</taxon>
        <taxon>Dactyloidae</taxon>
        <taxon>Anolis</taxon>
    </lineage>
</organism>
<dbReference type="PROSITE" id="PS00284">
    <property type="entry name" value="SERPIN"/>
    <property type="match status" value="1"/>
</dbReference>
<dbReference type="InterPro" id="IPR023796">
    <property type="entry name" value="Serpin_dom"/>
</dbReference>
<dbReference type="SUPFAM" id="SSF56574">
    <property type="entry name" value="Serpins"/>
    <property type="match status" value="1"/>
</dbReference>
<dbReference type="InterPro" id="IPR042185">
    <property type="entry name" value="Serpin_sf_2"/>
</dbReference>
<reference evidence="3" key="3">
    <citation type="submission" date="2025-09" db="UniProtKB">
        <authorList>
            <consortium name="Ensembl"/>
        </authorList>
    </citation>
    <scope>IDENTIFICATION</scope>
</reference>
<proteinExistence type="inferred from homology"/>
<reference evidence="3" key="2">
    <citation type="submission" date="2025-08" db="UniProtKB">
        <authorList>
            <consortium name="Ensembl"/>
        </authorList>
    </citation>
    <scope>IDENTIFICATION</scope>
</reference>
<dbReference type="GO" id="GO:0004867">
    <property type="term" value="F:serine-type endopeptidase inhibitor activity"/>
    <property type="evidence" value="ECO:0000318"/>
    <property type="project" value="GO_Central"/>
</dbReference>
<sequence length="390" mass="44771">MNSLPEANLKFAIDTYHKLREEHPHDNLLFAPVNATSALGLLAMASGHEQAAKIEKVLHWDEVKECDTSRNRRYLEAVESIGLISARVKVGMEKFELSSPDNLHPLSDFFPSVQKFISNALNLYRTDVEGINLKNAPEEVRGIINHWVEAQTQDKIKDLLLEDSFDCHAQLLQLNALYLKGQWKVKFNKDLTVEAPFYSHYAAKNDCQTVQLMNRNGIYNTATFDVGDTEVQVLEIPFKDNELSLYVMLPTDSGPEALKQLEDSLTHEHLLDWASHLKPELVDLFIPKFSLEKKFYLNQYLDLHDLSDPKKADFSQATTTEGVTLTQLVHDAFLEINEEGCEEVEDPRLCRDRRSHRKALEFMVDHPFLYFVHHKCTQSIILFGKFSKPE</sequence>
<dbReference type="InterPro" id="IPR000215">
    <property type="entry name" value="Serpin_fam"/>
</dbReference>
<protein>
    <recommendedName>
        <fullName evidence="2">Serpin domain-containing protein</fullName>
    </recommendedName>
</protein>
<dbReference type="InterPro" id="IPR023795">
    <property type="entry name" value="Serpin_CS"/>
</dbReference>
<reference evidence="3" key="1">
    <citation type="submission" date="2009-12" db="EMBL/GenBank/DDBJ databases">
        <title>The Genome Sequence of Anolis carolinensis (Green Anole Lizard).</title>
        <authorList>
            <consortium name="The Genome Sequencing Platform"/>
            <person name="Di Palma F."/>
            <person name="Alfoldi J."/>
            <person name="Heiman D."/>
            <person name="Young S."/>
            <person name="Grabherr M."/>
            <person name="Johnson J."/>
            <person name="Lander E.S."/>
            <person name="Lindblad-Toh K."/>
        </authorList>
    </citation>
    <scope>NUCLEOTIDE SEQUENCE [LARGE SCALE GENOMIC DNA]</scope>
    <source>
        <strain evidence="3">JBL SC #1</strain>
    </source>
</reference>